<dbReference type="Proteomes" id="UP000305848">
    <property type="component" value="Unassembled WGS sequence"/>
</dbReference>
<feature type="signal peptide" evidence="2">
    <location>
        <begin position="1"/>
        <end position="22"/>
    </location>
</feature>
<dbReference type="PANTHER" id="PTHR16026">
    <property type="entry name" value="CARTILAGE ACIDIC PROTEIN 1"/>
    <property type="match status" value="1"/>
</dbReference>
<dbReference type="EMBL" id="SZQL01000001">
    <property type="protein sequence ID" value="TKK71874.1"/>
    <property type="molecule type" value="Genomic_DNA"/>
</dbReference>
<evidence type="ECO:0000256" key="1">
    <source>
        <dbReference type="ARBA" id="ARBA00022729"/>
    </source>
</evidence>
<dbReference type="AlphaFoldDB" id="A0A4U3LBI7"/>
<comment type="caution">
    <text evidence="4">The sequence shown here is derived from an EMBL/GenBank/DDBJ whole genome shotgun (WGS) entry which is preliminary data.</text>
</comment>
<evidence type="ECO:0000313" key="4">
    <source>
        <dbReference type="EMBL" id="TKK71874.1"/>
    </source>
</evidence>
<keyword evidence="1 2" id="KW-0732">Signal</keyword>
<organism evidence="4 5">
    <name type="scientific">Ilyomonas limi</name>
    <dbReference type="NCBI Taxonomy" id="2575867"/>
    <lineage>
        <taxon>Bacteria</taxon>
        <taxon>Pseudomonadati</taxon>
        <taxon>Bacteroidota</taxon>
        <taxon>Chitinophagia</taxon>
        <taxon>Chitinophagales</taxon>
        <taxon>Chitinophagaceae</taxon>
        <taxon>Ilyomonas</taxon>
    </lineage>
</organism>
<dbReference type="OrthoDB" id="600363at2"/>
<dbReference type="InterPro" id="IPR011519">
    <property type="entry name" value="UnbV_ASPIC"/>
</dbReference>
<dbReference type="SUPFAM" id="SSF69318">
    <property type="entry name" value="Integrin alpha N-terminal domain"/>
    <property type="match status" value="3"/>
</dbReference>
<dbReference type="InterPro" id="IPR027039">
    <property type="entry name" value="Crtac1"/>
</dbReference>
<gene>
    <name evidence="4" type="ORF">FC093_02325</name>
</gene>
<dbReference type="Pfam" id="PF07593">
    <property type="entry name" value="UnbV_ASPIC"/>
    <property type="match status" value="1"/>
</dbReference>
<dbReference type="PANTHER" id="PTHR16026:SF0">
    <property type="entry name" value="CARTILAGE ACIDIC PROTEIN 1"/>
    <property type="match status" value="1"/>
</dbReference>
<dbReference type="InterPro" id="IPR028994">
    <property type="entry name" value="Integrin_alpha_N"/>
</dbReference>
<dbReference type="Pfam" id="PF13517">
    <property type="entry name" value="FG-GAP_3"/>
    <property type="match status" value="4"/>
</dbReference>
<accession>A0A4U3LBI7</accession>
<feature type="chain" id="PRO_5020864092" description="ASPIC/UnbV domain-containing protein" evidence="2">
    <location>
        <begin position="23"/>
        <end position="1114"/>
    </location>
</feature>
<evidence type="ECO:0000259" key="3">
    <source>
        <dbReference type="Pfam" id="PF07593"/>
    </source>
</evidence>
<protein>
    <recommendedName>
        <fullName evidence="3">ASPIC/UnbV domain-containing protein</fullName>
    </recommendedName>
</protein>
<keyword evidence="5" id="KW-1185">Reference proteome</keyword>
<feature type="domain" description="ASPIC/UnbV" evidence="3">
    <location>
        <begin position="531"/>
        <end position="598"/>
    </location>
</feature>
<reference evidence="4 5" key="1">
    <citation type="submission" date="2019-05" db="EMBL/GenBank/DDBJ databases">
        <title>Panacibacter sp. strain 17mud1-8 Genome sequencing and assembly.</title>
        <authorList>
            <person name="Chhetri G."/>
        </authorList>
    </citation>
    <scope>NUCLEOTIDE SEQUENCE [LARGE SCALE GENOMIC DNA]</scope>
    <source>
        <strain evidence="4 5">17mud1-8</strain>
    </source>
</reference>
<dbReference type="Gene3D" id="2.130.10.130">
    <property type="entry name" value="Integrin alpha, N-terminal"/>
    <property type="match status" value="5"/>
</dbReference>
<dbReference type="InterPro" id="IPR013517">
    <property type="entry name" value="FG-GAP"/>
</dbReference>
<name>A0A4U3LBI7_9BACT</name>
<evidence type="ECO:0000313" key="5">
    <source>
        <dbReference type="Proteomes" id="UP000305848"/>
    </source>
</evidence>
<sequence length="1114" mass="122782">MKLNLNVILLLIVIMWSNCKQAGDTLFTPVPSSQSHITFVNHIEEDTSFNILTYEYLYNGGGVATGDLNGDGLADMVLTGNMVNDKVYLNEGDMRFKDITDAVGFTKRKRWKTGVVMADVNGDGLLDIYVCYSGPGTDAERSNELYINNGAKNGIPTFTESAKAYGLDAPGTYSTTATFFDMDNDGDVDMFLVNHADMFYNPFYNTEKLRATRHPKFGNRLYRNDNGVFKDISEAAHITGSGLNFGLSVATSDINNDGWTDIYVTNDYDERDFLYLNNHDGTFREVLDKAAGHISEFAMGADIADYNNDAKPDVMVLDMLPEDNHRQKLLKGADTYDKYTTRVEHHFHHQQMRNTLQLNNGTDTSGTPIFSEVGQLAGISNTDWSWAPLFADFDNDGWKDLFISNGIFKDITNLDFVKYTSGYSNNFTNEKGDKVEMWQLIQEMPSTKLSNYFYRNNHDLTFSNVSQSWGLNKKAISNGSAYADLDNDGDLDLIISCINDEPTLLKNNTVEKKAGYFLKIKLKGAGKNTQGIGAKVYVTTPHNKQMQEQFITRGFQSSIDPVMHVGLGQDSIIQTIQVEWLSGKKSIVSNIKGNTTITIAEADAMPDTVILPPPSMPLFTDVTATAGIHFTHKSSSFVDFKVSPLLPCQLSKIGPALAKGDANGDRLEDVFVGGGAEQDKILFLQTKGGMFIPASNQPWNMDNKSTTADALFFDADGDGDADLYLVSGGADYYLNAKNYQDKLYENDGKGNYKLAVNALPAETISGACVRAADMNKDGLLDLFVGGKIEPGRFPEAPAGMLLKNKSTKGHIEFVNDSNQKDATLLHPGMVTDAVWIDLNKDGWQDLVVAGMFMPVTVFENHRGVLQNETKAYGLDSTRGWWCRLLAADFDNDGDTDLVVGNMGTNTQFKASAKEPLTVTYADFNGDEVIDPILCYYNGGKSYPYFSRDEILEQIPALQKRFGRYKDYADAQLSDMFSSEQLAKASTASIQTLHSIYISNNGNKQFTIKPLPAYAQISMTNGLVAKDIDNDGKMDIVLAGNFYPMRVQLGPMDASMGLALKGNGSGTFTPLPYAQTGLYIPGDVRNLMEVKTGNSTLLIAAKNNEPVQVIQCNAK</sequence>
<evidence type="ECO:0000256" key="2">
    <source>
        <dbReference type="SAM" id="SignalP"/>
    </source>
</evidence>
<proteinExistence type="predicted"/>
<dbReference type="RefSeq" id="WP_137260114.1">
    <property type="nucleotide sequence ID" value="NZ_SZQL01000001.1"/>
</dbReference>